<evidence type="ECO:0000313" key="7">
    <source>
        <dbReference type="EMBL" id="PYY25353.1"/>
    </source>
</evidence>
<protein>
    <recommendedName>
        <fullName evidence="9">Cytochrome c oxidase assembly protein</fullName>
    </recommendedName>
</protein>
<feature type="transmembrane region" description="Helical" evidence="6">
    <location>
        <begin position="132"/>
        <end position="151"/>
    </location>
</feature>
<dbReference type="Pfam" id="PF09678">
    <property type="entry name" value="Caa3_CtaG"/>
    <property type="match status" value="1"/>
</dbReference>
<reference evidence="7 8" key="1">
    <citation type="submission" date="2018-01" db="EMBL/GenBank/DDBJ databases">
        <title>Genome sequence of the PGP bacterium Paenibacillus illinoisensis E3.</title>
        <authorList>
            <person name="Rolli E."/>
            <person name="Marasco R."/>
            <person name="Bessem C."/>
            <person name="Michoud G."/>
            <person name="Gaiarsa S."/>
            <person name="Borin S."/>
            <person name="Daffonchio D."/>
        </authorList>
    </citation>
    <scope>NUCLEOTIDE SEQUENCE [LARGE SCALE GENOMIC DNA]</scope>
    <source>
        <strain evidence="7 8">E3</strain>
    </source>
</reference>
<feature type="transmembrane region" description="Helical" evidence="6">
    <location>
        <begin position="56"/>
        <end position="78"/>
    </location>
</feature>
<proteinExistence type="predicted"/>
<gene>
    <name evidence="7" type="ORF">PIL02S_06952</name>
</gene>
<name>A0A2W0BZS3_9BACL</name>
<dbReference type="InterPro" id="IPR019108">
    <property type="entry name" value="Caa3_assmbl_CtaG-rel"/>
</dbReference>
<organism evidence="7 8">
    <name type="scientific">Paenibacillus illinoisensis</name>
    <dbReference type="NCBI Taxonomy" id="59845"/>
    <lineage>
        <taxon>Bacteria</taxon>
        <taxon>Bacillati</taxon>
        <taxon>Bacillota</taxon>
        <taxon>Bacilli</taxon>
        <taxon>Bacillales</taxon>
        <taxon>Paenibacillaceae</taxon>
        <taxon>Paenibacillus</taxon>
    </lineage>
</organism>
<evidence type="ECO:0000256" key="3">
    <source>
        <dbReference type="ARBA" id="ARBA00022692"/>
    </source>
</evidence>
<dbReference type="RefSeq" id="WP_110823213.1">
    <property type="nucleotide sequence ID" value="NZ_PRLG01000039.1"/>
</dbReference>
<feature type="transmembrane region" description="Helical" evidence="6">
    <location>
        <begin position="238"/>
        <end position="257"/>
    </location>
</feature>
<feature type="transmembrane region" description="Helical" evidence="6">
    <location>
        <begin position="163"/>
        <end position="187"/>
    </location>
</feature>
<evidence type="ECO:0000256" key="1">
    <source>
        <dbReference type="ARBA" id="ARBA00004651"/>
    </source>
</evidence>
<dbReference type="EMBL" id="PRLG01000039">
    <property type="protein sequence ID" value="PYY25353.1"/>
    <property type="molecule type" value="Genomic_DNA"/>
</dbReference>
<evidence type="ECO:0000256" key="4">
    <source>
        <dbReference type="ARBA" id="ARBA00022989"/>
    </source>
</evidence>
<dbReference type="OrthoDB" id="5024156at2"/>
<feature type="transmembrane region" description="Helical" evidence="6">
    <location>
        <begin position="196"/>
        <end position="218"/>
    </location>
</feature>
<keyword evidence="2" id="KW-1003">Cell membrane</keyword>
<comment type="subcellular location">
    <subcellularLocation>
        <location evidence="1">Cell membrane</location>
        <topology evidence="1">Multi-pass membrane protein</topology>
    </subcellularLocation>
</comment>
<evidence type="ECO:0000256" key="6">
    <source>
        <dbReference type="SAM" id="Phobius"/>
    </source>
</evidence>
<keyword evidence="5 6" id="KW-0472">Membrane</keyword>
<keyword evidence="7" id="KW-0808">Transferase</keyword>
<feature type="transmembrane region" description="Helical" evidence="6">
    <location>
        <begin position="25"/>
        <end position="44"/>
    </location>
</feature>
<comment type="caution">
    <text evidence="7">The sequence shown here is derived from an EMBL/GenBank/DDBJ whole genome shotgun (WGS) entry which is preliminary data.</text>
</comment>
<keyword evidence="4 6" id="KW-1133">Transmembrane helix</keyword>
<accession>A0A2W0BZS3</accession>
<evidence type="ECO:0000256" key="2">
    <source>
        <dbReference type="ARBA" id="ARBA00022475"/>
    </source>
</evidence>
<dbReference type="Proteomes" id="UP000247459">
    <property type="component" value="Unassembled WGS sequence"/>
</dbReference>
<dbReference type="AlphaFoldDB" id="A0A2W0BZS3"/>
<dbReference type="GO" id="GO:0005886">
    <property type="term" value="C:plasma membrane"/>
    <property type="evidence" value="ECO:0007669"/>
    <property type="project" value="UniProtKB-SubCell"/>
</dbReference>
<sequence>MYINSHLHHYHGTEQQPIVSALPQLLLAMLFVIALILYIIAALRSNSNKPWPLHRTVCGCIGVVSAVIAVAGPLASLAHTNFVAHMLSHLLLGMLAPLLLVLAAPMTLMLKTLSIPLARRITRILKSWPSRLLTHPLFTALLNIGGLWLLYTTNLYSLMHESVVLYLFIHIHIFIAGYLFTLSLLYIEPMPHRFSFVYRSIILILSLAGHGILSKMIYVQPPDGVSLNQAKLGAMLMYYGGDMIDLLLIMILCSHWFRATRPRSDLSIH</sequence>
<evidence type="ECO:0000256" key="5">
    <source>
        <dbReference type="ARBA" id="ARBA00023136"/>
    </source>
</evidence>
<evidence type="ECO:0000313" key="8">
    <source>
        <dbReference type="Proteomes" id="UP000247459"/>
    </source>
</evidence>
<dbReference type="GO" id="GO:0016740">
    <property type="term" value="F:transferase activity"/>
    <property type="evidence" value="ECO:0007669"/>
    <property type="project" value="UniProtKB-KW"/>
</dbReference>
<evidence type="ECO:0008006" key="9">
    <source>
        <dbReference type="Google" id="ProtNLM"/>
    </source>
</evidence>
<keyword evidence="3 6" id="KW-0812">Transmembrane</keyword>
<feature type="transmembrane region" description="Helical" evidence="6">
    <location>
        <begin position="90"/>
        <end position="111"/>
    </location>
</feature>